<keyword evidence="7" id="KW-0443">Lipid metabolism</keyword>
<dbReference type="PRINTS" id="PR00081">
    <property type="entry name" value="GDHRDH"/>
</dbReference>
<evidence type="ECO:0000256" key="8">
    <source>
        <dbReference type="ARBA" id="ARBA00023160"/>
    </source>
</evidence>
<dbReference type="InterPro" id="IPR057326">
    <property type="entry name" value="KR_dom"/>
</dbReference>
<evidence type="ECO:0000256" key="3">
    <source>
        <dbReference type="ARBA" id="ARBA00022516"/>
    </source>
</evidence>
<dbReference type="CDD" id="cd05333">
    <property type="entry name" value="BKR_SDR_c"/>
    <property type="match status" value="1"/>
</dbReference>
<dbReference type="EMBL" id="UINC01001297">
    <property type="protein sequence ID" value="SUZ76962.1"/>
    <property type="molecule type" value="Genomic_DNA"/>
</dbReference>
<dbReference type="Gene3D" id="3.40.50.720">
    <property type="entry name" value="NAD(P)-binding Rossmann-like Domain"/>
    <property type="match status" value="1"/>
</dbReference>
<evidence type="ECO:0000256" key="7">
    <source>
        <dbReference type="ARBA" id="ARBA00023098"/>
    </source>
</evidence>
<keyword evidence="4" id="KW-0276">Fatty acid metabolism</keyword>
<accession>A0A381QCA3</accession>
<keyword evidence="5" id="KW-0521">NADP</keyword>
<dbReference type="FunFam" id="3.40.50.720:FF:000037">
    <property type="entry name" value="3-oxoacyl-[acyl-carrier-protein] reductase FabG"/>
    <property type="match status" value="1"/>
</dbReference>
<dbReference type="InterPro" id="IPR020904">
    <property type="entry name" value="Sc_DH/Rdtase_CS"/>
</dbReference>
<dbReference type="NCBIfam" id="NF009466">
    <property type="entry name" value="PRK12826.1-2"/>
    <property type="match status" value="1"/>
</dbReference>
<dbReference type="InterPro" id="IPR011284">
    <property type="entry name" value="3oxo_ACP_reduc"/>
</dbReference>
<dbReference type="NCBIfam" id="TIGR01830">
    <property type="entry name" value="3oxo_ACP_reduc"/>
    <property type="match status" value="1"/>
</dbReference>
<comment type="similarity">
    <text evidence="2">Belongs to the short-chain dehydrogenases/reductases (SDR) family.</text>
</comment>
<protein>
    <recommendedName>
        <fullName evidence="9">Ketoreductase domain-containing protein</fullName>
    </recommendedName>
</protein>
<keyword evidence="6" id="KW-0560">Oxidoreductase</keyword>
<dbReference type="SMART" id="SM00822">
    <property type="entry name" value="PKS_KR"/>
    <property type="match status" value="1"/>
</dbReference>
<dbReference type="PRINTS" id="PR00080">
    <property type="entry name" value="SDRFAMILY"/>
</dbReference>
<evidence type="ECO:0000256" key="1">
    <source>
        <dbReference type="ARBA" id="ARBA00005194"/>
    </source>
</evidence>
<dbReference type="PANTHER" id="PTHR42879:SF2">
    <property type="entry name" value="3-OXOACYL-[ACYL-CARRIER-PROTEIN] REDUCTASE FABG"/>
    <property type="match status" value="1"/>
</dbReference>
<dbReference type="InterPro" id="IPR036291">
    <property type="entry name" value="NAD(P)-bd_dom_sf"/>
</dbReference>
<evidence type="ECO:0000259" key="9">
    <source>
        <dbReference type="SMART" id="SM00822"/>
    </source>
</evidence>
<dbReference type="InterPro" id="IPR002347">
    <property type="entry name" value="SDR_fam"/>
</dbReference>
<dbReference type="InterPro" id="IPR050259">
    <property type="entry name" value="SDR"/>
</dbReference>
<dbReference type="GO" id="GO:0051287">
    <property type="term" value="F:NAD binding"/>
    <property type="evidence" value="ECO:0007669"/>
    <property type="project" value="InterPro"/>
</dbReference>
<dbReference type="PROSITE" id="PS00061">
    <property type="entry name" value="ADH_SHORT"/>
    <property type="match status" value="1"/>
</dbReference>
<keyword evidence="8" id="KW-0275">Fatty acid biosynthesis</keyword>
<sequence>MNFEGQAALITGAGRGIGKTIALKLAVSGADTILVDMSPEMDDVRKEIEGMNRKCLTFQVDVTDLEAIYAMVNNIIEELGEIHILVNNAGITQDNLFMRMKPEQWSKVIDVNLNGVFNVTKAVIRSMVKQRYGKIINISSVVGFSGNPGQVNYSSTKSALVGFTKSLAREVGTRGVTVNAVAPGFIDTAMTQALNESQQEAILQQIPLGRMGDAGDIANAVAFLASKEASYITGTVLHVNGGMY</sequence>
<evidence type="ECO:0000313" key="10">
    <source>
        <dbReference type="EMBL" id="SUZ76962.1"/>
    </source>
</evidence>
<gene>
    <name evidence="10" type="ORF">METZ01_LOCUS29816</name>
</gene>
<proteinExistence type="inferred from homology"/>
<reference evidence="10" key="1">
    <citation type="submission" date="2018-05" db="EMBL/GenBank/DDBJ databases">
        <authorList>
            <person name="Lanie J.A."/>
            <person name="Ng W.-L."/>
            <person name="Kazmierczak K.M."/>
            <person name="Andrzejewski T.M."/>
            <person name="Davidsen T.M."/>
            <person name="Wayne K.J."/>
            <person name="Tettelin H."/>
            <person name="Glass J.I."/>
            <person name="Rusch D."/>
            <person name="Podicherti R."/>
            <person name="Tsui H.-C.T."/>
            <person name="Winkler M.E."/>
        </authorList>
    </citation>
    <scope>NUCLEOTIDE SEQUENCE</scope>
</reference>
<dbReference type="Pfam" id="PF13561">
    <property type="entry name" value="adh_short_C2"/>
    <property type="match status" value="1"/>
</dbReference>
<dbReference type="NCBIfam" id="NF005559">
    <property type="entry name" value="PRK07231.1"/>
    <property type="match status" value="1"/>
</dbReference>
<feature type="domain" description="Ketoreductase" evidence="9">
    <location>
        <begin position="6"/>
        <end position="184"/>
    </location>
</feature>
<dbReference type="GO" id="GO:0004316">
    <property type="term" value="F:3-oxoacyl-[acyl-carrier-protein] reductase (NADPH) activity"/>
    <property type="evidence" value="ECO:0007669"/>
    <property type="project" value="InterPro"/>
</dbReference>
<dbReference type="AlphaFoldDB" id="A0A381QCA3"/>
<keyword evidence="3" id="KW-0444">Lipid biosynthesis</keyword>
<evidence type="ECO:0000256" key="6">
    <source>
        <dbReference type="ARBA" id="ARBA00023002"/>
    </source>
</evidence>
<organism evidence="10">
    <name type="scientific">marine metagenome</name>
    <dbReference type="NCBI Taxonomy" id="408172"/>
    <lineage>
        <taxon>unclassified sequences</taxon>
        <taxon>metagenomes</taxon>
        <taxon>ecological metagenomes</taxon>
    </lineage>
</organism>
<evidence type="ECO:0000256" key="5">
    <source>
        <dbReference type="ARBA" id="ARBA00022857"/>
    </source>
</evidence>
<dbReference type="SUPFAM" id="SSF51735">
    <property type="entry name" value="NAD(P)-binding Rossmann-fold domains"/>
    <property type="match status" value="1"/>
</dbReference>
<comment type="pathway">
    <text evidence="1">Lipid metabolism; fatty acid biosynthesis.</text>
</comment>
<dbReference type="PANTHER" id="PTHR42879">
    <property type="entry name" value="3-OXOACYL-(ACYL-CARRIER-PROTEIN) REDUCTASE"/>
    <property type="match status" value="1"/>
</dbReference>
<evidence type="ECO:0000256" key="2">
    <source>
        <dbReference type="ARBA" id="ARBA00006484"/>
    </source>
</evidence>
<evidence type="ECO:0000256" key="4">
    <source>
        <dbReference type="ARBA" id="ARBA00022832"/>
    </source>
</evidence>
<name>A0A381QCA3_9ZZZZ</name>
<dbReference type="GO" id="GO:0006633">
    <property type="term" value="P:fatty acid biosynthetic process"/>
    <property type="evidence" value="ECO:0007669"/>
    <property type="project" value="UniProtKB-KW"/>
</dbReference>